<feature type="chain" id="PRO_5045676395" evidence="9">
    <location>
        <begin position="20"/>
        <end position="864"/>
    </location>
</feature>
<keyword evidence="3 7" id="KW-1134">Transmembrane beta strand</keyword>
<feature type="region of interest" description="Disordered" evidence="8">
    <location>
        <begin position="832"/>
        <end position="864"/>
    </location>
</feature>
<feature type="domain" description="Outer membrane protein beta-barrel" evidence="11">
    <location>
        <begin position="421"/>
        <end position="824"/>
    </location>
</feature>
<sequence length="864" mass="93167">MKRIVLLILLTAGGTAAFAQQPAAPERPAGATRPTGAGRPVGAPAGPAAQPREGTGRITGTVLDATSKQPVPFATIALFDPATNKPVDGTAADDNGKFALTRVAAGTYTVQISFIGYQQIEKPGVVITEDGNTVALGTVTLASTAQKLGEVVVEGQRSLIEEKVDRTVYNAEKDETTRGGDATDVLRRVPSLSVDLDGNVTLRGSQNIRVLINNRPSTIAANSIADALKQIPADQIKSVEVITAPSAKYDAEGSGGIINIVTKQNNLQGFTLDGRVSGGLRAADAGVSASYRAGKMGFSLNAGGRGGYNTPGSFENEQTTYSITGNDLSSRTKLSTTTQSAETRNNQFGGRYSLGWDYDINKQNFLTASAQLGMRNGTTYQDGLTTSIQRFDGTANPAATVRDVKVLDKANTLDLSLGYTHNFALPQRELSLQTQYSRNNRQNDFTNDILEGAQAGTELRNLNDSYNQEVTVQADYQTPLGDKQLLELGGKNISRQVESDYTTLINGQPQPGLGLSNVFTYRQNVSAAYASYTLGFGENYTLKAGTRYEYTTIDADFETSEVDKIPSYGVLVPSLNLSKKLKNGNTVKAAYNKRIQRPSLQFLNPNRQAQNPVNITEGNPKLDPEYTNNFELGYNTFIKQTSLNFTAFARNTNKSIQPIRTASANGDTIRTSYGNIGTENAYGTSVFANVNLNNKLTVGGGVDVYYAVLDNNNTEDVRFSASNKGWVASGRLMGSYNFTKGWGLQFFSFYRGRQVQLQGYQGGIGVYSLSLKKDFADKKGSFGIGADNFFTPKWRIRSEVNSPLLDQNSLNVLHRTSVRATLSYRIGKMSMAPQRRKKSVNNDDLKDGGGAPTEAPAQQSGGRP</sequence>
<dbReference type="Proteomes" id="UP000601099">
    <property type="component" value="Unassembled WGS sequence"/>
</dbReference>
<dbReference type="RefSeq" id="WP_196954616.1">
    <property type="nucleotide sequence ID" value="NZ_JADWYK010000004.1"/>
</dbReference>
<evidence type="ECO:0000256" key="2">
    <source>
        <dbReference type="ARBA" id="ARBA00022448"/>
    </source>
</evidence>
<evidence type="ECO:0000256" key="8">
    <source>
        <dbReference type="SAM" id="MobiDB-lite"/>
    </source>
</evidence>
<evidence type="ECO:0000256" key="4">
    <source>
        <dbReference type="ARBA" id="ARBA00022692"/>
    </source>
</evidence>
<keyword evidence="4 7" id="KW-0812">Transmembrane</keyword>
<comment type="caution">
    <text evidence="12">The sequence shown here is derived from an EMBL/GenBank/DDBJ whole genome shotgun (WGS) entry which is preliminary data.</text>
</comment>
<dbReference type="InterPro" id="IPR008969">
    <property type="entry name" value="CarboxyPept-like_regulatory"/>
</dbReference>
<keyword evidence="6 7" id="KW-0998">Cell outer membrane</keyword>
<keyword evidence="13" id="KW-1185">Reference proteome</keyword>
<comment type="subcellular location">
    <subcellularLocation>
        <location evidence="1 7">Cell outer membrane</location>
        <topology evidence="1 7">Multi-pass membrane protein</topology>
    </subcellularLocation>
</comment>
<dbReference type="InterPro" id="IPR041700">
    <property type="entry name" value="OMP_b-brl_3"/>
</dbReference>
<feature type="domain" description="TonB-dependent receptor plug" evidence="10">
    <location>
        <begin position="164"/>
        <end position="257"/>
    </location>
</feature>
<dbReference type="Gene3D" id="2.40.170.20">
    <property type="entry name" value="TonB-dependent receptor, beta-barrel domain"/>
    <property type="match status" value="1"/>
</dbReference>
<dbReference type="Pfam" id="PF14905">
    <property type="entry name" value="OMP_b-brl_3"/>
    <property type="match status" value="1"/>
</dbReference>
<dbReference type="InterPro" id="IPR039426">
    <property type="entry name" value="TonB-dep_rcpt-like"/>
</dbReference>
<evidence type="ECO:0000256" key="6">
    <source>
        <dbReference type="ARBA" id="ARBA00023237"/>
    </source>
</evidence>
<evidence type="ECO:0000259" key="11">
    <source>
        <dbReference type="Pfam" id="PF14905"/>
    </source>
</evidence>
<dbReference type="SUPFAM" id="SSF56935">
    <property type="entry name" value="Porins"/>
    <property type="match status" value="1"/>
</dbReference>
<organism evidence="12 13">
    <name type="scientific">Hymenobacter guriensis</name>
    <dbReference type="NCBI Taxonomy" id="2793065"/>
    <lineage>
        <taxon>Bacteria</taxon>
        <taxon>Pseudomonadati</taxon>
        <taxon>Bacteroidota</taxon>
        <taxon>Cytophagia</taxon>
        <taxon>Cytophagales</taxon>
        <taxon>Hymenobacteraceae</taxon>
        <taxon>Hymenobacter</taxon>
    </lineage>
</organism>
<gene>
    <name evidence="12" type="ORF">I5L79_08545</name>
</gene>
<keyword evidence="5 7" id="KW-0472">Membrane</keyword>
<dbReference type="InterPro" id="IPR037066">
    <property type="entry name" value="Plug_dom_sf"/>
</dbReference>
<comment type="similarity">
    <text evidence="7">Belongs to the TonB-dependent receptor family.</text>
</comment>
<dbReference type="SUPFAM" id="SSF49464">
    <property type="entry name" value="Carboxypeptidase regulatory domain-like"/>
    <property type="match status" value="1"/>
</dbReference>
<feature type="signal peptide" evidence="9">
    <location>
        <begin position="1"/>
        <end position="19"/>
    </location>
</feature>
<proteinExistence type="inferred from homology"/>
<dbReference type="PROSITE" id="PS52016">
    <property type="entry name" value="TONB_DEPENDENT_REC_3"/>
    <property type="match status" value="1"/>
</dbReference>
<reference evidence="12 13" key="1">
    <citation type="submission" date="2020-11" db="EMBL/GenBank/DDBJ databases">
        <title>Hymenobacter sp.</title>
        <authorList>
            <person name="Kim M.K."/>
        </authorList>
    </citation>
    <scope>NUCLEOTIDE SEQUENCE [LARGE SCALE GENOMIC DNA]</scope>
    <source>
        <strain evidence="12 13">BT594</strain>
    </source>
</reference>
<dbReference type="Pfam" id="PF13620">
    <property type="entry name" value="CarboxypepD_reg"/>
    <property type="match status" value="1"/>
</dbReference>
<keyword evidence="2 7" id="KW-0813">Transport</keyword>
<evidence type="ECO:0000256" key="9">
    <source>
        <dbReference type="SAM" id="SignalP"/>
    </source>
</evidence>
<feature type="compositionally biased region" description="Low complexity" evidence="8">
    <location>
        <begin position="18"/>
        <end position="53"/>
    </location>
</feature>
<dbReference type="Pfam" id="PF07715">
    <property type="entry name" value="Plug"/>
    <property type="match status" value="1"/>
</dbReference>
<dbReference type="EMBL" id="JADWYK010000004">
    <property type="protein sequence ID" value="MBG8553593.1"/>
    <property type="molecule type" value="Genomic_DNA"/>
</dbReference>
<name>A0ABS0L0K5_9BACT</name>
<evidence type="ECO:0000256" key="5">
    <source>
        <dbReference type="ARBA" id="ARBA00023136"/>
    </source>
</evidence>
<dbReference type="Gene3D" id="2.60.40.1120">
    <property type="entry name" value="Carboxypeptidase-like, regulatory domain"/>
    <property type="match status" value="1"/>
</dbReference>
<feature type="region of interest" description="Disordered" evidence="8">
    <location>
        <begin position="18"/>
        <end position="56"/>
    </location>
</feature>
<dbReference type="InterPro" id="IPR012910">
    <property type="entry name" value="Plug_dom"/>
</dbReference>
<keyword evidence="9" id="KW-0732">Signal</keyword>
<accession>A0ABS0L0K5</accession>
<evidence type="ECO:0000256" key="3">
    <source>
        <dbReference type="ARBA" id="ARBA00022452"/>
    </source>
</evidence>
<dbReference type="PANTHER" id="PTHR40980">
    <property type="entry name" value="PLUG DOMAIN-CONTAINING PROTEIN"/>
    <property type="match status" value="1"/>
</dbReference>
<protein>
    <submittedName>
        <fullName evidence="12">TonB-dependent receptor</fullName>
    </submittedName>
</protein>
<evidence type="ECO:0000259" key="10">
    <source>
        <dbReference type="Pfam" id="PF07715"/>
    </source>
</evidence>
<keyword evidence="12" id="KW-0675">Receptor</keyword>
<dbReference type="InterPro" id="IPR036942">
    <property type="entry name" value="Beta-barrel_TonB_sf"/>
</dbReference>
<evidence type="ECO:0000313" key="12">
    <source>
        <dbReference type="EMBL" id="MBG8553593.1"/>
    </source>
</evidence>
<evidence type="ECO:0000313" key="13">
    <source>
        <dbReference type="Proteomes" id="UP000601099"/>
    </source>
</evidence>
<evidence type="ECO:0000256" key="1">
    <source>
        <dbReference type="ARBA" id="ARBA00004571"/>
    </source>
</evidence>
<dbReference type="Gene3D" id="2.170.130.10">
    <property type="entry name" value="TonB-dependent receptor, plug domain"/>
    <property type="match status" value="1"/>
</dbReference>
<dbReference type="PANTHER" id="PTHR40980:SF4">
    <property type="entry name" value="TONB-DEPENDENT RECEPTOR-LIKE BETA-BARREL DOMAIN-CONTAINING PROTEIN"/>
    <property type="match status" value="1"/>
</dbReference>
<evidence type="ECO:0000256" key="7">
    <source>
        <dbReference type="PROSITE-ProRule" id="PRU01360"/>
    </source>
</evidence>